<dbReference type="CDD" id="cd08342">
    <property type="entry name" value="HPPD_N_like"/>
    <property type="match status" value="1"/>
</dbReference>
<evidence type="ECO:0000313" key="18">
    <source>
        <dbReference type="EMBL" id="RDI43814.1"/>
    </source>
</evidence>
<evidence type="ECO:0000256" key="14">
    <source>
        <dbReference type="ARBA" id="ARBA00057433"/>
    </source>
</evidence>
<dbReference type="NCBIfam" id="TIGR01263">
    <property type="entry name" value="4HPPD"/>
    <property type="match status" value="1"/>
</dbReference>
<comment type="cofactor">
    <cofactor evidence="16">
        <name>Fe cation</name>
        <dbReference type="ChEBI" id="CHEBI:24875"/>
    </cofactor>
    <text evidence="16">Binds 1 Fe cation per subunit.</text>
</comment>
<sequence>MHTHNPAGTDGFDFLEFTTTNPQKLINQFETMGFVPVAQHKTCDVTIYQQNDIRFIINLTKNSMASQFADLHGASVSAMGFRVNDAKFAYQHALACGATPYQPARETVAYDMPAIYGVGNSLIYFVDYRNNLSNYAHLFSPLQVHVSANQGAGLTYIDHVTHNLYRGNMLEWADFYTRIFNFREVRYFDIEGKLTGLKSKAMTSPCGKIRIPLNESSDDKSQIEEFLKDFNGEGIQHIALGTQDIYTSVNQLRKQGIAFLDTPDTYYELIDKRLPKHGESVEQLKKFRILIDGETQREKKLLLQIFTQNMLGPVFFEIIQRKGDEGFGEGNFRALFESIELDQIRRGVLTLEQEKEEEKS</sequence>
<keyword evidence="7" id="KW-0677">Repeat</keyword>
<dbReference type="Proteomes" id="UP000254720">
    <property type="component" value="Unassembled WGS sequence"/>
</dbReference>
<evidence type="ECO:0000256" key="6">
    <source>
        <dbReference type="ARBA" id="ARBA00022735"/>
    </source>
</evidence>
<name>A0A370GN07_9COXI</name>
<dbReference type="Pfam" id="PF14696">
    <property type="entry name" value="Glyoxalase_5"/>
    <property type="match status" value="1"/>
</dbReference>
<keyword evidence="4" id="KW-0800">Toxin</keyword>
<evidence type="ECO:0000256" key="7">
    <source>
        <dbReference type="ARBA" id="ARBA00022737"/>
    </source>
</evidence>
<keyword evidence="10" id="KW-0560">Oxidoreductase</keyword>
<dbReference type="PANTHER" id="PTHR11959">
    <property type="entry name" value="4-HYDROXYPHENYLPYRUVATE DIOXYGENASE"/>
    <property type="match status" value="1"/>
</dbReference>
<dbReference type="InterPro" id="IPR041736">
    <property type="entry name" value="4OHPhenylPyrv_dOase_N"/>
</dbReference>
<dbReference type="InterPro" id="IPR005956">
    <property type="entry name" value="4OHPhenylPyrv_dOase"/>
</dbReference>
<dbReference type="GO" id="GO:0090729">
    <property type="term" value="F:toxin activity"/>
    <property type="evidence" value="ECO:0007669"/>
    <property type="project" value="UniProtKB-KW"/>
</dbReference>
<dbReference type="InterPro" id="IPR041735">
    <property type="entry name" value="4OHPhenylPyrv_dOase_C"/>
</dbReference>
<keyword evidence="8" id="KW-0204">Cytolysis</keyword>
<dbReference type="GO" id="GO:0006572">
    <property type="term" value="P:L-tyrosine catabolic process"/>
    <property type="evidence" value="ECO:0007669"/>
    <property type="project" value="TreeGrafter"/>
</dbReference>
<keyword evidence="19" id="KW-1185">Reference proteome</keyword>
<feature type="domain" description="VOC" evidence="17">
    <location>
        <begin position="11"/>
        <end position="128"/>
    </location>
</feature>
<dbReference type="GO" id="GO:0031640">
    <property type="term" value="P:killing of cells of another organism"/>
    <property type="evidence" value="ECO:0007669"/>
    <property type="project" value="UniProtKB-KW"/>
</dbReference>
<evidence type="ECO:0000259" key="17">
    <source>
        <dbReference type="PROSITE" id="PS51819"/>
    </source>
</evidence>
<comment type="function">
    <text evidence="14">Catalyzes the transformation of p-hydroxyphenylpyruvate into HGA. Has hemolytic and brown pigment production activity.</text>
</comment>
<comment type="similarity">
    <text evidence="1">Belongs to the 4HPPD family.</text>
</comment>
<evidence type="ECO:0000256" key="3">
    <source>
        <dbReference type="ARBA" id="ARBA00018452"/>
    </source>
</evidence>
<dbReference type="Pfam" id="PF00903">
    <property type="entry name" value="Glyoxalase"/>
    <property type="match status" value="1"/>
</dbReference>
<dbReference type="RefSeq" id="WP_114834369.1">
    <property type="nucleotide sequence ID" value="NZ_LR699115.1"/>
</dbReference>
<accession>A0A370GN07</accession>
<comment type="caution">
    <text evidence="18">The sequence shown here is derived from an EMBL/GenBank/DDBJ whole genome shotgun (WGS) entry which is preliminary data.</text>
</comment>
<evidence type="ECO:0000256" key="8">
    <source>
        <dbReference type="ARBA" id="ARBA00022852"/>
    </source>
</evidence>
<evidence type="ECO:0000256" key="5">
    <source>
        <dbReference type="ARBA" id="ARBA00022723"/>
    </source>
</evidence>
<evidence type="ECO:0000256" key="2">
    <source>
        <dbReference type="ARBA" id="ARBA00013222"/>
    </source>
</evidence>
<evidence type="ECO:0000256" key="9">
    <source>
        <dbReference type="ARBA" id="ARBA00022964"/>
    </source>
</evidence>
<dbReference type="SUPFAM" id="SSF54593">
    <property type="entry name" value="Glyoxalase/Bleomycin resistance protein/Dihydroxybiphenyl dioxygenase"/>
    <property type="match status" value="1"/>
</dbReference>
<organism evidence="18 19">
    <name type="scientific">Aquicella lusitana</name>
    <dbReference type="NCBI Taxonomy" id="254246"/>
    <lineage>
        <taxon>Bacteria</taxon>
        <taxon>Pseudomonadati</taxon>
        <taxon>Pseudomonadota</taxon>
        <taxon>Gammaproteobacteria</taxon>
        <taxon>Legionellales</taxon>
        <taxon>Coxiellaceae</taxon>
        <taxon>Aquicella</taxon>
    </lineage>
</organism>
<evidence type="ECO:0000256" key="10">
    <source>
        <dbReference type="ARBA" id="ARBA00023002"/>
    </source>
</evidence>
<dbReference type="CDD" id="cd07250">
    <property type="entry name" value="HPPD_C_like"/>
    <property type="match status" value="1"/>
</dbReference>
<protein>
    <recommendedName>
        <fullName evidence="3">4-hydroxyphenylpyruvate dioxygenase</fullName>
        <ecNumber evidence="2">1.13.11.27</ecNumber>
    </recommendedName>
    <alternativeName>
        <fullName evidence="15">Legiolysin</fullName>
    </alternativeName>
</protein>
<dbReference type="PIRSF" id="PIRSF009283">
    <property type="entry name" value="HPP_dOase"/>
    <property type="match status" value="1"/>
</dbReference>
<evidence type="ECO:0000256" key="16">
    <source>
        <dbReference type="PIRSR" id="PIRSR009283-1"/>
    </source>
</evidence>
<reference evidence="18 19" key="1">
    <citation type="submission" date="2018-07" db="EMBL/GenBank/DDBJ databases">
        <title>Genomic Encyclopedia of Type Strains, Phase IV (KMG-IV): sequencing the most valuable type-strain genomes for metagenomic binning, comparative biology and taxonomic classification.</title>
        <authorList>
            <person name="Goeker M."/>
        </authorList>
    </citation>
    <scope>NUCLEOTIDE SEQUENCE [LARGE SCALE GENOMIC DNA]</scope>
    <source>
        <strain evidence="18 19">DSM 16500</strain>
    </source>
</reference>
<keyword evidence="12" id="KW-0843">Virulence</keyword>
<proteinExistence type="inferred from homology"/>
<evidence type="ECO:0000256" key="12">
    <source>
        <dbReference type="ARBA" id="ARBA00023026"/>
    </source>
</evidence>
<dbReference type="EMBL" id="QQAX01000010">
    <property type="protein sequence ID" value="RDI43814.1"/>
    <property type="molecule type" value="Genomic_DNA"/>
</dbReference>
<keyword evidence="6" id="KW-0354">Hemolysis</keyword>
<feature type="binding site" evidence="16">
    <location>
        <position position="317"/>
    </location>
    <ligand>
        <name>Fe cation</name>
        <dbReference type="ChEBI" id="CHEBI:24875"/>
    </ligand>
</feature>
<dbReference type="InterPro" id="IPR029068">
    <property type="entry name" value="Glyas_Bleomycin-R_OHBP_Dase"/>
</dbReference>
<keyword evidence="11 16" id="KW-0408">Iron</keyword>
<dbReference type="FunFam" id="3.10.180.10:FF:000007">
    <property type="entry name" value="4-hydroxyphenylpyruvate dioxygenase"/>
    <property type="match status" value="1"/>
</dbReference>
<keyword evidence="18" id="KW-0670">Pyruvate</keyword>
<dbReference type="Gene3D" id="3.10.180.10">
    <property type="entry name" value="2,3-Dihydroxybiphenyl 1,2-Dioxygenase, domain 1"/>
    <property type="match status" value="2"/>
</dbReference>
<dbReference type="GO" id="GO:0046872">
    <property type="term" value="F:metal ion binding"/>
    <property type="evidence" value="ECO:0007669"/>
    <property type="project" value="UniProtKB-KW"/>
</dbReference>
<dbReference type="PANTHER" id="PTHR11959:SF1">
    <property type="entry name" value="4-HYDROXYPHENYLPYRUVATE DIOXYGENASE"/>
    <property type="match status" value="1"/>
</dbReference>
<evidence type="ECO:0000256" key="15">
    <source>
        <dbReference type="ARBA" id="ARBA00083795"/>
    </source>
</evidence>
<evidence type="ECO:0000256" key="13">
    <source>
        <dbReference type="ARBA" id="ARBA00050835"/>
    </source>
</evidence>
<dbReference type="OrthoDB" id="9780241at2"/>
<evidence type="ECO:0000256" key="1">
    <source>
        <dbReference type="ARBA" id="ARBA00005877"/>
    </source>
</evidence>
<feature type="binding site" evidence="16">
    <location>
        <position position="159"/>
    </location>
    <ligand>
        <name>Fe cation</name>
        <dbReference type="ChEBI" id="CHEBI:24875"/>
    </ligand>
</feature>
<keyword evidence="9 18" id="KW-0223">Dioxygenase</keyword>
<dbReference type="AlphaFoldDB" id="A0A370GN07"/>
<evidence type="ECO:0000313" key="19">
    <source>
        <dbReference type="Proteomes" id="UP000254720"/>
    </source>
</evidence>
<evidence type="ECO:0000256" key="4">
    <source>
        <dbReference type="ARBA" id="ARBA00022656"/>
    </source>
</evidence>
<dbReference type="PROSITE" id="PS51819">
    <property type="entry name" value="VOC"/>
    <property type="match status" value="2"/>
</dbReference>
<dbReference type="GO" id="GO:0003868">
    <property type="term" value="F:4-hydroxyphenylpyruvate dioxygenase activity"/>
    <property type="evidence" value="ECO:0007669"/>
    <property type="project" value="UniProtKB-EC"/>
</dbReference>
<dbReference type="InterPro" id="IPR037523">
    <property type="entry name" value="VOC_core"/>
</dbReference>
<gene>
    <name evidence="18" type="ORF">C8D86_11084</name>
</gene>
<feature type="domain" description="VOC" evidence="17">
    <location>
        <begin position="156"/>
        <end position="308"/>
    </location>
</feature>
<feature type="binding site" evidence="16">
    <location>
        <position position="237"/>
    </location>
    <ligand>
        <name>Fe cation</name>
        <dbReference type="ChEBI" id="CHEBI:24875"/>
    </ligand>
</feature>
<dbReference type="EC" id="1.13.11.27" evidence="2"/>
<dbReference type="InterPro" id="IPR004360">
    <property type="entry name" value="Glyas_Fos-R_dOase_dom"/>
</dbReference>
<evidence type="ECO:0000256" key="11">
    <source>
        <dbReference type="ARBA" id="ARBA00023004"/>
    </source>
</evidence>
<comment type="catalytic activity">
    <reaction evidence="13">
        <text>3-(4-hydroxyphenyl)pyruvate + O2 = homogentisate + CO2</text>
        <dbReference type="Rhea" id="RHEA:16189"/>
        <dbReference type="ChEBI" id="CHEBI:15379"/>
        <dbReference type="ChEBI" id="CHEBI:16169"/>
        <dbReference type="ChEBI" id="CHEBI:16526"/>
        <dbReference type="ChEBI" id="CHEBI:36242"/>
        <dbReference type="EC" id="1.13.11.27"/>
    </reaction>
</comment>
<keyword evidence="5 16" id="KW-0479">Metal-binding</keyword>